<feature type="compositionally biased region" description="Low complexity" evidence="1">
    <location>
        <begin position="307"/>
        <end position="348"/>
    </location>
</feature>
<feature type="compositionally biased region" description="Low complexity" evidence="1">
    <location>
        <begin position="708"/>
        <end position="729"/>
    </location>
</feature>
<evidence type="ECO:0000259" key="2">
    <source>
        <dbReference type="Pfam" id="PF11265"/>
    </source>
</evidence>
<dbReference type="EMBL" id="JABBWE010000003">
    <property type="protein sequence ID" value="KAG1804880.1"/>
    <property type="molecule type" value="Genomic_DNA"/>
</dbReference>
<feature type="region of interest" description="Disordered" evidence="1">
    <location>
        <begin position="507"/>
        <end position="564"/>
    </location>
</feature>
<reference evidence="3" key="1">
    <citation type="journal article" date="2020" name="New Phytol.">
        <title>Comparative genomics reveals dynamic genome evolution in host specialist ectomycorrhizal fungi.</title>
        <authorList>
            <person name="Lofgren L.A."/>
            <person name="Nguyen N.H."/>
            <person name="Vilgalys R."/>
            <person name="Ruytinx J."/>
            <person name="Liao H.L."/>
            <person name="Branco S."/>
            <person name="Kuo A."/>
            <person name="LaButti K."/>
            <person name="Lipzen A."/>
            <person name="Andreopoulos W."/>
            <person name="Pangilinan J."/>
            <person name="Riley R."/>
            <person name="Hundley H."/>
            <person name="Na H."/>
            <person name="Barry K."/>
            <person name="Grigoriev I.V."/>
            <person name="Stajich J.E."/>
            <person name="Kennedy P.G."/>
        </authorList>
    </citation>
    <scope>NUCLEOTIDE SEQUENCE</scope>
    <source>
        <strain evidence="3">S12</strain>
    </source>
</reference>
<feature type="region of interest" description="Disordered" evidence="1">
    <location>
        <begin position="248"/>
        <end position="361"/>
    </location>
</feature>
<feature type="domain" description="Mediator of RNA polymerase II transcription subunit 25 von Willebrand factor type A" evidence="2">
    <location>
        <begin position="26"/>
        <end position="235"/>
    </location>
</feature>
<proteinExistence type="predicted"/>
<feature type="region of interest" description="Disordered" evidence="1">
    <location>
        <begin position="694"/>
        <end position="733"/>
    </location>
</feature>
<dbReference type="GeneID" id="64604517"/>
<dbReference type="InterPro" id="IPR021419">
    <property type="entry name" value="Mediator_Med25_VWA"/>
</dbReference>
<evidence type="ECO:0000313" key="3">
    <source>
        <dbReference type="EMBL" id="KAG1804880.1"/>
    </source>
</evidence>
<accession>A0A9P7J612</accession>
<dbReference type="PANTHER" id="PTHR48125">
    <property type="entry name" value="LP07818P1"/>
    <property type="match status" value="1"/>
</dbReference>
<feature type="compositionally biased region" description="Low complexity" evidence="1">
    <location>
        <begin position="529"/>
        <end position="553"/>
    </location>
</feature>
<dbReference type="AlphaFoldDB" id="A0A9P7J612"/>
<feature type="region of interest" description="Disordered" evidence="1">
    <location>
        <begin position="426"/>
        <end position="451"/>
    </location>
</feature>
<gene>
    <name evidence="3" type="ORF">HD556DRAFT_486865</name>
</gene>
<dbReference type="OrthoDB" id="7690434at2759"/>
<sequence length="854" mass="92438">MFNQLQSQQQVSQLEVQAQSNASQEVLAVACVIDASLALATEWSRVLTAYILPILKRLNEAYHGHNFRLALVTYGAADTYPSPLLSQRFFLSPNFVMKELREDPRKLGIGSVIGARGLSALEGMVAAIELFDILHNSLALTGPKDGRMHVSHIIHIAGSPPDSAQRPLCNNLSHLDSVSWDTLPVELKKRKINLSLVTLQQIQQFQDVQSATSAPAPQTNPWFTVYPPHVLMLSGFPLLSHVQTPKLNVAKRSNESPQTPDTKRQKVNEKSSPALSPRPPGGGAGPLGQRPPSRQVLTPSVPPSTLPQPRSQLLQPSPIPPHATTTSAPSPAKLPAKPVAHLPSNAPNPNAPPTQHTFPPNVNMVVERGKALEVEIKVIEAKLQEAQSAGNAADVESLQMERVAKYQQAMKIKTILYTIANRPAMGGSNSGAGGSGETPQPQPQPQPAASNIKSEHVAPLTVSAPMEEQKPPLTDQQALIHLMQARSGTTPYANPELAAQMHKLLNKTGIPGPTFSGSPQPRPAHPPASGSTSQHQSQPQPQPQPQASTSAISGGPNQWEGSFTIQHAGQPKGFEVQVAAVMSSKGQPHTETWPERMFIDIPQGGLKDPSDLKSWLQKHHQSAVIAQFRPQARSIEQKKNDAAHNALMRIMMEARTFGIVAWQLPSGTMSQNMIVFPMSNKLVGAVFPVTGLPDLPGSGKVDGPKPQPQQLQQPQLPLQQLQQPQSQPPGVFTPEMLTRLQGLDPQQQRRFMQQLALQQKIRQRQRELQQHQQLQAGAMQQEVQAPAPGVGMQNMSPFSNGSNMPMNMFGGGGVPQRQINGGMQLGGVGSTVNSEMMQSFMQRSANGQGMNPRD</sequence>
<name>A0A9P7J612_9AGAM</name>
<organism evidence="3 4">
    <name type="scientific">Suillus plorans</name>
    <dbReference type="NCBI Taxonomy" id="116603"/>
    <lineage>
        <taxon>Eukaryota</taxon>
        <taxon>Fungi</taxon>
        <taxon>Dikarya</taxon>
        <taxon>Basidiomycota</taxon>
        <taxon>Agaricomycotina</taxon>
        <taxon>Agaricomycetes</taxon>
        <taxon>Agaricomycetidae</taxon>
        <taxon>Boletales</taxon>
        <taxon>Suillineae</taxon>
        <taxon>Suillaceae</taxon>
        <taxon>Suillus</taxon>
    </lineage>
</organism>
<dbReference type="PANTHER" id="PTHR48125:SF12">
    <property type="entry name" value="AT HOOK TRANSCRIPTION FACTOR FAMILY-RELATED"/>
    <property type="match status" value="1"/>
</dbReference>
<dbReference type="RefSeq" id="XP_041166495.1">
    <property type="nucleotide sequence ID" value="XM_041310753.1"/>
</dbReference>
<keyword evidence="4" id="KW-1185">Reference proteome</keyword>
<feature type="compositionally biased region" description="Polar residues" evidence="1">
    <location>
        <begin position="555"/>
        <end position="564"/>
    </location>
</feature>
<dbReference type="Proteomes" id="UP000719766">
    <property type="component" value="Unassembled WGS sequence"/>
</dbReference>
<evidence type="ECO:0000313" key="4">
    <source>
        <dbReference type="Proteomes" id="UP000719766"/>
    </source>
</evidence>
<comment type="caution">
    <text evidence="3">The sequence shown here is derived from an EMBL/GenBank/DDBJ whole genome shotgun (WGS) entry which is preliminary data.</text>
</comment>
<evidence type="ECO:0000256" key="1">
    <source>
        <dbReference type="SAM" id="MobiDB-lite"/>
    </source>
</evidence>
<dbReference type="Pfam" id="PF11265">
    <property type="entry name" value="Med25_VWA"/>
    <property type="match status" value="1"/>
</dbReference>
<protein>
    <recommendedName>
        <fullName evidence="2">Mediator of RNA polymerase II transcription subunit 25 von Willebrand factor type A domain-containing protein</fullName>
    </recommendedName>
</protein>